<evidence type="ECO:0000313" key="3">
    <source>
        <dbReference type="Proteomes" id="UP001597045"/>
    </source>
</evidence>
<proteinExistence type="predicted"/>
<organism evidence="2 3">
    <name type="scientific">Kibdelosporangium lantanae</name>
    <dbReference type="NCBI Taxonomy" id="1497396"/>
    <lineage>
        <taxon>Bacteria</taxon>
        <taxon>Bacillati</taxon>
        <taxon>Actinomycetota</taxon>
        <taxon>Actinomycetes</taxon>
        <taxon>Pseudonocardiales</taxon>
        <taxon>Pseudonocardiaceae</taxon>
        <taxon>Kibdelosporangium</taxon>
    </lineage>
</organism>
<gene>
    <name evidence="2" type="ORF">ACFQ1S_32070</name>
</gene>
<evidence type="ECO:0000313" key="2">
    <source>
        <dbReference type="EMBL" id="MFD1049842.1"/>
    </source>
</evidence>
<protein>
    <submittedName>
        <fullName evidence="2">Uncharacterized protein</fullName>
    </submittedName>
</protein>
<reference evidence="3" key="1">
    <citation type="journal article" date="2019" name="Int. J. Syst. Evol. Microbiol.">
        <title>The Global Catalogue of Microorganisms (GCM) 10K type strain sequencing project: providing services to taxonomists for standard genome sequencing and annotation.</title>
        <authorList>
            <consortium name="The Broad Institute Genomics Platform"/>
            <consortium name="The Broad Institute Genome Sequencing Center for Infectious Disease"/>
            <person name="Wu L."/>
            <person name="Ma J."/>
        </authorList>
    </citation>
    <scope>NUCLEOTIDE SEQUENCE [LARGE SCALE GENOMIC DNA]</scope>
    <source>
        <strain evidence="3">JCM 31486</strain>
    </source>
</reference>
<dbReference type="Proteomes" id="UP001597045">
    <property type="component" value="Unassembled WGS sequence"/>
</dbReference>
<feature type="region of interest" description="Disordered" evidence="1">
    <location>
        <begin position="55"/>
        <end position="75"/>
    </location>
</feature>
<comment type="caution">
    <text evidence="2">The sequence shown here is derived from an EMBL/GenBank/DDBJ whole genome shotgun (WGS) entry which is preliminary data.</text>
</comment>
<keyword evidence="3" id="KW-1185">Reference proteome</keyword>
<sequence length="75" mass="8489">MPRMAVRPDITPEMRASAKSNPNTWLYVIDPLFESEVDVPPWGVVGAFPVDATGEIEDDFQPNDRYRPSPQALRM</sequence>
<evidence type="ECO:0000256" key="1">
    <source>
        <dbReference type="SAM" id="MobiDB-lite"/>
    </source>
</evidence>
<accession>A0ABW3MI33</accession>
<name>A0ABW3MI33_9PSEU</name>
<dbReference type="EMBL" id="JBHTIS010002435">
    <property type="protein sequence ID" value="MFD1049842.1"/>
    <property type="molecule type" value="Genomic_DNA"/>
</dbReference>
<feature type="non-terminal residue" evidence="2">
    <location>
        <position position="75"/>
    </location>
</feature>